<evidence type="ECO:0000259" key="4">
    <source>
        <dbReference type="Pfam" id="PF03328"/>
    </source>
</evidence>
<protein>
    <submittedName>
        <fullName evidence="5">2,4-dihydroxyhept-2-ene-1,7-dioic acid aldolase</fullName>
    </submittedName>
</protein>
<dbReference type="PANTHER" id="PTHR30502:SF0">
    <property type="entry name" value="PHOSPHOENOLPYRUVATE CARBOXYLASE FAMILY PROTEIN"/>
    <property type="match status" value="1"/>
</dbReference>
<evidence type="ECO:0000256" key="3">
    <source>
        <dbReference type="ARBA" id="ARBA00023239"/>
    </source>
</evidence>
<dbReference type="InterPro" id="IPR005000">
    <property type="entry name" value="Aldolase/citrate-lyase_domain"/>
</dbReference>
<dbReference type="InterPro" id="IPR040442">
    <property type="entry name" value="Pyrv_kinase-like_dom_sf"/>
</dbReference>
<dbReference type="Gene3D" id="3.20.20.60">
    <property type="entry name" value="Phosphoenolpyruvate-binding domains"/>
    <property type="match status" value="1"/>
</dbReference>
<dbReference type="EMBL" id="BJYV01000021">
    <property type="protein sequence ID" value="GEO23197.1"/>
    <property type="molecule type" value="Genomic_DNA"/>
</dbReference>
<organism evidence="5 6">
    <name type="scientific">Cyclobacterium qasimii</name>
    <dbReference type="NCBI Taxonomy" id="1350429"/>
    <lineage>
        <taxon>Bacteria</taxon>
        <taxon>Pseudomonadati</taxon>
        <taxon>Bacteroidota</taxon>
        <taxon>Cytophagia</taxon>
        <taxon>Cytophagales</taxon>
        <taxon>Cyclobacteriaceae</taxon>
        <taxon>Cyclobacterium</taxon>
    </lineage>
</organism>
<accession>A0A512CG53</accession>
<dbReference type="GO" id="GO:0046872">
    <property type="term" value="F:metal ion binding"/>
    <property type="evidence" value="ECO:0007669"/>
    <property type="project" value="UniProtKB-KW"/>
</dbReference>
<keyword evidence="3" id="KW-0456">Lyase</keyword>
<dbReference type="SUPFAM" id="SSF51621">
    <property type="entry name" value="Phosphoenolpyruvate/pyruvate domain"/>
    <property type="match status" value="1"/>
</dbReference>
<dbReference type="PANTHER" id="PTHR30502">
    <property type="entry name" value="2-KETO-3-DEOXY-L-RHAMNONATE ALDOLASE"/>
    <property type="match status" value="1"/>
</dbReference>
<keyword evidence="6" id="KW-1185">Reference proteome</keyword>
<proteinExistence type="inferred from homology"/>
<comment type="caution">
    <text evidence="5">The sequence shown here is derived from an EMBL/GenBank/DDBJ whole genome shotgun (WGS) entry which is preliminary data.</text>
</comment>
<gene>
    <name evidence="5" type="primary">hpcH</name>
    <name evidence="5" type="ORF">CQA01_37310</name>
</gene>
<evidence type="ECO:0000256" key="1">
    <source>
        <dbReference type="ARBA" id="ARBA00005568"/>
    </source>
</evidence>
<dbReference type="AlphaFoldDB" id="A0A512CG53"/>
<dbReference type="InterPro" id="IPR015813">
    <property type="entry name" value="Pyrv/PenolPyrv_kinase-like_dom"/>
</dbReference>
<dbReference type="InterPro" id="IPR050251">
    <property type="entry name" value="HpcH-HpaI_aldolase"/>
</dbReference>
<dbReference type="Pfam" id="PF03328">
    <property type="entry name" value="HpcH_HpaI"/>
    <property type="match status" value="1"/>
</dbReference>
<sequence length="270" mass="29772">MSFQNKIQSGELVVGTCVTSNNPLWPKTLASSGLDFVFIDTEHISLSRKDLAEMCQTYAGRGIIPIVRVYKADHHLICQAIDAGAVGVVIPYVESVSEVQDLIGATKYRPLKGEKLNQYLEGKEKVPVALKNYLDKYNTGQLSIVNIESVPAIDKLEELLSIPGLDGVFIGPHDLSVSMGIPEAYDHPEFVNSVREIIKTSRKFGLAVGIHFSEAIERQIFWIKEGVNMVVHSSDFALFTQRLNSDLDQVRQISGSDIIDNSKPGNCPTI</sequence>
<feature type="domain" description="HpcH/HpaI aldolase/citrate lyase" evidence="4">
    <location>
        <begin position="18"/>
        <end position="237"/>
    </location>
</feature>
<evidence type="ECO:0000313" key="5">
    <source>
        <dbReference type="EMBL" id="GEO23197.1"/>
    </source>
</evidence>
<dbReference type="GO" id="GO:0016832">
    <property type="term" value="F:aldehyde-lyase activity"/>
    <property type="evidence" value="ECO:0007669"/>
    <property type="project" value="TreeGrafter"/>
</dbReference>
<reference evidence="5 6" key="1">
    <citation type="submission" date="2019-07" db="EMBL/GenBank/DDBJ databases">
        <title>Whole genome shotgun sequence of Cyclobacterium qasimii NBRC 106168.</title>
        <authorList>
            <person name="Hosoyama A."/>
            <person name="Uohara A."/>
            <person name="Ohji S."/>
            <person name="Ichikawa N."/>
        </authorList>
    </citation>
    <scope>NUCLEOTIDE SEQUENCE [LARGE SCALE GENOMIC DNA]</scope>
    <source>
        <strain evidence="5 6">NBRC 106168</strain>
    </source>
</reference>
<dbReference type="Proteomes" id="UP000321301">
    <property type="component" value="Unassembled WGS sequence"/>
</dbReference>
<name>A0A512CG53_9BACT</name>
<evidence type="ECO:0000256" key="2">
    <source>
        <dbReference type="ARBA" id="ARBA00022723"/>
    </source>
</evidence>
<keyword evidence="2" id="KW-0479">Metal-binding</keyword>
<evidence type="ECO:0000313" key="6">
    <source>
        <dbReference type="Proteomes" id="UP000321301"/>
    </source>
</evidence>
<dbReference type="RefSeq" id="WP_020891933.1">
    <property type="nucleotide sequence ID" value="NZ_BJYV01000021.1"/>
</dbReference>
<dbReference type="GO" id="GO:0005737">
    <property type="term" value="C:cytoplasm"/>
    <property type="evidence" value="ECO:0007669"/>
    <property type="project" value="TreeGrafter"/>
</dbReference>
<comment type="similarity">
    <text evidence="1">Belongs to the HpcH/HpaI aldolase family.</text>
</comment>